<reference evidence="3 4" key="1">
    <citation type="submission" date="2015-08" db="EMBL/GenBank/DDBJ databases">
        <title>Investigation of the bacterial diversity of lava forest soil.</title>
        <authorList>
            <person name="Lee J.S."/>
        </authorList>
    </citation>
    <scope>NUCLEOTIDE SEQUENCE [LARGE SCALE GENOMIC DNA]</scope>
    <source>
        <strain evidence="3 4">GJW-30</strain>
    </source>
</reference>
<comment type="caution">
    <text evidence="1">Lacks conserved residue(s) required for the propagation of feature annotation.</text>
</comment>
<dbReference type="InterPro" id="IPR026026">
    <property type="entry name" value="HIT_Hint"/>
</dbReference>
<organism evidence="3 4">
    <name type="scientific">Variibacter gotjawalensis</name>
    <dbReference type="NCBI Taxonomy" id="1333996"/>
    <lineage>
        <taxon>Bacteria</taxon>
        <taxon>Pseudomonadati</taxon>
        <taxon>Pseudomonadota</taxon>
        <taxon>Alphaproteobacteria</taxon>
        <taxon>Hyphomicrobiales</taxon>
        <taxon>Nitrobacteraceae</taxon>
        <taxon>Variibacter</taxon>
    </lineage>
</organism>
<name>A0A0S3PPN0_9BRAD</name>
<protein>
    <submittedName>
        <fullName evidence="3">HIT domain protein</fullName>
    </submittedName>
</protein>
<evidence type="ECO:0000313" key="3">
    <source>
        <dbReference type="EMBL" id="BAT57910.1"/>
    </source>
</evidence>
<dbReference type="InterPro" id="IPR011146">
    <property type="entry name" value="HIT-like"/>
</dbReference>
<proteinExistence type="predicted"/>
<dbReference type="SUPFAM" id="SSF54197">
    <property type="entry name" value="HIT-like"/>
    <property type="match status" value="1"/>
</dbReference>
<dbReference type="Gene3D" id="3.30.428.10">
    <property type="entry name" value="HIT-like"/>
    <property type="match status" value="1"/>
</dbReference>
<dbReference type="Proteomes" id="UP000236884">
    <property type="component" value="Chromosome"/>
</dbReference>
<dbReference type="Pfam" id="PF01230">
    <property type="entry name" value="HIT"/>
    <property type="match status" value="1"/>
</dbReference>
<evidence type="ECO:0000256" key="1">
    <source>
        <dbReference type="PROSITE-ProRule" id="PRU00464"/>
    </source>
</evidence>
<accession>A0A0S3PPN0</accession>
<evidence type="ECO:0000313" key="4">
    <source>
        <dbReference type="Proteomes" id="UP000236884"/>
    </source>
</evidence>
<dbReference type="OrthoDB" id="9799145at2"/>
<dbReference type="RefSeq" id="WP_096351056.1">
    <property type="nucleotide sequence ID" value="NZ_AP014946.1"/>
</dbReference>
<gene>
    <name evidence="3" type="ORF">GJW-30_1_00420</name>
</gene>
<keyword evidence="4" id="KW-1185">Reference proteome</keyword>
<dbReference type="PROSITE" id="PS51084">
    <property type="entry name" value="HIT_2"/>
    <property type="match status" value="1"/>
</dbReference>
<feature type="domain" description="HIT" evidence="2">
    <location>
        <begin position="38"/>
        <end position="107"/>
    </location>
</feature>
<dbReference type="PIRSF" id="PIRSF000714">
    <property type="entry name" value="HIT"/>
    <property type="match status" value="1"/>
</dbReference>
<sequence>MSQADWTLDSRLAGDTDPVIDLPLCRLLAMRDANYPWLILVPRRVGAVEIIDLDAEDKTGLMAEITWVSEALREVTECEKLNVAALGNTVPQLHVHIIARFRNDPAWPGPVWGKIPAKPYADGAMQSFIGAIRAKLPLSNSA</sequence>
<dbReference type="InterPro" id="IPR036265">
    <property type="entry name" value="HIT-like_sf"/>
</dbReference>
<dbReference type="GO" id="GO:0003824">
    <property type="term" value="F:catalytic activity"/>
    <property type="evidence" value="ECO:0007669"/>
    <property type="project" value="InterPro"/>
</dbReference>
<dbReference type="AlphaFoldDB" id="A0A0S3PPN0"/>
<dbReference type="KEGG" id="vgo:GJW-30_1_00420"/>
<evidence type="ECO:0000259" key="2">
    <source>
        <dbReference type="PROSITE" id="PS51084"/>
    </source>
</evidence>
<dbReference type="EMBL" id="AP014946">
    <property type="protein sequence ID" value="BAT57910.1"/>
    <property type="molecule type" value="Genomic_DNA"/>
</dbReference>